<feature type="binding site" evidence="6">
    <location>
        <position position="46"/>
    </location>
    <ligand>
        <name>Zn(2+)</name>
        <dbReference type="ChEBI" id="CHEBI:29105"/>
    </ligand>
</feature>
<dbReference type="GO" id="GO:0006979">
    <property type="term" value="P:response to oxidative stress"/>
    <property type="evidence" value="ECO:0007669"/>
    <property type="project" value="InterPro"/>
</dbReference>
<dbReference type="HAMAP" id="MF_01400">
    <property type="entry name" value="MsrB"/>
    <property type="match status" value="1"/>
</dbReference>
<organism evidence="8 9">
    <name type="scientific">Longimonas halophila</name>
    <dbReference type="NCBI Taxonomy" id="1469170"/>
    <lineage>
        <taxon>Bacteria</taxon>
        <taxon>Pseudomonadati</taxon>
        <taxon>Rhodothermota</taxon>
        <taxon>Rhodothermia</taxon>
        <taxon>Rhodothermales</taxon>
        <taxon>Salisaetaceae</taxon>
        <taxon>Longimonas</taxon>
    </lineage>
</organism>
<evidence type="ECO:0000313" key="8">
    <source>
        <dbReference type="EMBL" id="PEN09374.1"/>
    </source>
</evidence>
<evidence type="ECO:0000256" key="3">
    <source>
        <dbReference type="ARBA" id="ARBA00022833"/>
    </source>
</evidence>
<keyword evidence="2 6" id="KW-0479">Metal-binding</keyword>
<dbReference type="Proteomes" id="UP000221024">
    <property type="component" value="Unassembled WGS sequence"/>
</dbReference>
<keyword evidence="9" id="KW-1185">Reference proteome</keyword>
<evidence type="ECO:0000256" key="4">
    <source>
        <dbReference type="ARBA" id="ARBA00023002"/>
    </source>
</evidence>
<protein>
    <recommendedName>
        <fullName evidence="6">Peptide methionine sulfoxide reductase MsrB</fullName>
        <ecNumber evidence="6">1.8.4.12</ecNumber>
    </recommendedName>
    <alternativeName>
        <fullName evidence="6">Peptide-methionine (R)-S-oxide reductase</fullName>
    </alternativeName>
</protein>
<comment type="catalytic activity">
    <reaction evidence="5 6">
        <text>L-methionyl-[protein] + [thioredoxin]-disulfide + H2O = L-methionyl-(R)-S-oxide-[protein] + [thioredoxin]-dithiol</text>
        <dbReference type="Rhea" id="RHEA:24164"/>
        <dbReference type="Rhea" id="RHEA-COMP:10698"/>
        <dbReference type="Rhea" id="RHEA-COMP:10700"/>
        <dbReference type="Rhea" id="RHEA-COMP:12313"/>
        <dbReference type="Rhea" id="RHEA-COMP:12314"/>
        <dbReference type="ChEBI" id="CHEBI:15377"/>
        <dbReference type="ChEBI" id="CHEBI:16044"/>
        <dbReference type="ChEBI" id="CHEBI:29950"/>
        <dbReference type="ChEBI" id="CHEBI:45764"/>
        <dbReference type="ChEBI" id="CHEBI:50058"/>
        <dbReference type="EC" id="1.8.4.12"/>
    </reaction>
</comment>
<evidence type="ECO:0000313" key="9">
    <source>
        <dbReference type="Proteomes" id="UP000221024"/>
    </source>
</evidence>
<dbReference type="InterPro" id="IPR028427">
    <property type="entry name" value="Met_Sox_Rdtase_MsrB"/>
</dbReference>
<dbReference type="EC" id="1.8.4.12" evidence="6"/>
<comment type="cofactor">
    <cofactor evidence="6">
        <name>Zn(2+)</name>
        <dbReference type="ChEBI" id="CHEBI:29105"/>
    </cofactor>
    <text evidence="6">Binds 1 zinc ion per subunit. The zinc ion is important for the structural integrity of the protein.</text>
</comment>
<dbReference type="Gene3D" id="2.170.150.20">
    <property type="entry name" value="Peptide methionine sulfoxide reductase"/>
    <property type="match status" value="1"/>
</dbReference>
<feature type="domain" description="MsrB" evidence="7">
    <location>
        <begin position="7"/>
        <end position="129"/>
    </location>
</feature>
<dbReference type="GO" id="GO:0030091">
    <property type="term" value="P:protein repair"/>
    <property type="evidence" value="ECO:0007669"/>
    <property type="project" value="InterPro"/>
</dbReference>
<dbReference type="SUPFAM" id="SSF51316">
    <property type="entry name" value="Mss4-like"/>
    <property type="match status" value="1"/>
</dbReference>
<comment type="similarity">
    <text evidence="1 6">Belongs to the MsrB Met sulfoxide reductase family.</text>
</comment>
<keyword evidence="4 6" id="KW-0560">Oxidoreductase</keyword>
<dbReference type="GO" id="GO:0008270">
    <property type="term" value="F:zinc ion binding"/>
    <property type="evidence" value="ECO:0007669"/>
    <property type="project" value="UniProtKB-UniRule"/>
</dbReference>
<dbReference type="NCBIfam" id="TIGR00357">
    <property type="entry name" value="peptide-methionine (R)-S-oxide reductase MsrB"/>
    <property type="match status" value="1"/>
</dbReference>
<evidence type="ECO:0000256" key="6">
    <source>
        <dbReference type="HAMAP-Rule" id="MF_01400"/>
    </source>
</evidence>
<dbReference type="OrthoDB" id="4174719at2"/>
<gene>
    <name evidence="6 8" type="primary">msrB</name>
    <name evidence="8" type="ORF">CRI93_01210</name>
</gene>
<dbReference type="EMBL" id="PDEP01000001">
    <property type="protein sequence ID" value="PEN09374.1"/>
    <property type="molecule type" value="Genomic_DNA"/>
</dbReference>
<dbReference type="AlphaFoldDB" id="A0A2H3NWQ7"/>
<comment type="caution">
    <text evidence="8">The sequence shown here is derived from an EMBL/GenBank/DDBJ whole genome shotgun (WGS) entry which is preliminary data.</text>
</comment>
<dbReference type="InterPro" id="IPR011057">
    <property type="entry name" value="Mss4-like_sf"/>
</dbReference>
<dbReference type="Pfam" id="PF01641">
    <property type="entry name" value="SelR"/>
    <property type="match status" value="1"/>
</dbReference>
<dbReference type="FunFam" id="2.170.150.20:FF:000001">
    <property type="entry name" value="Peptide methionine sulfoxide reductase MsrB"/>
    <property type="match status" value="1"/>
</dbReference>
<dbReference type="GO" id="GO:0005737">
    <property type="term" value="C:cytoplasm"/>
    <property type="evidence" value="ECO:0007669"/>
    <property type="project" value="TreeGrafter"/>
</dbReference>
<sequence>MNSSMSKRAWKEKLTNEQYKIAREGGTEPAFSGEYWDHDGNGVYRCVCCGAELFDSETKYKSGSGWPSFWDVVDQGNVELREDRSLGMRRVEVTCASCDAHLGHVFDDGPEPTGKRYCINSASLSFSGHDNASSGRSTESNVASET</sequence>
<evidence type="ECO:0000256" key="5">
    <source>
        <dbReference type="ARBA" id="ARBA00048488"/>
    </source>
</evidence>
<evidence type="ECO:0000259" key="7">
    <source>
        <dbReference type="PROSITE" id="PS51790"/>
    </source>
</evidence>
<dbReference type="PANTHER" id="PTHR10173:SF52">
    <property type="entry name" value="METHIONINE-R-SULFOXIDE REDUCTASE B1"/>
    <property type="match status" value="1"/>
</dbReference>
<evidence type="ECO:0000256" key="2">
    <source>
        <dbReference type="ARBA" id="ARBA00022723"/>
    </source>
</evidence>
<feature type="active site" description="Nucleophile" evidence="6">
    <location>
        <position position="118"/>
    </location>
</feature>
<evidence type="ECO:0000256" key="1">
    <source>
        <dbReference type="ARBA" id="ARBA00007174"/>
    </source>
</evidence>
<feature type="binding site" evidence="6">
    <location>
        <position position="95"/>
    </location>
    <ligand>
        <name>Zn(2+)</name>
        <dbReference type="ChEBI" id="CHEBI:29105"/>
    </ligand>
</feature>
<feature type="binding site" evidence="6">
    <location>
        <position position="98"/>
    </location>
    <ligand>
        <name>Zn(2+)</name>
        <dbReference type="ChEBI" id="CHEBI:29105"/>
    </ligand>
</feature>
<reference evidence="8 9" key="1">
    <citation type="submission" date="2017-10" db="EMBL/GenBank/DDBJ databases">
        <title>Draft genome of Longimonas halophila.</title>
        <authorList>
            <person name="Goh K.M."/>
            <person name="Shamsir M.S."/>
            <person name="Lim S.W."/>
        </authorList>
    </citation>
    <scope>NUCLEOTIDE SEQUENCE [LARGE SCALE GENOMIC DNA]</scope>
    <source>
        <strain evidence="8 9">KCTC 42399</strain>
    </source>
</reference>
<dbReference type="InterPro" id="IPR002579">
    <property type="entry name" value="Met_Sox_Rdtase_MsrB_dom"/>
</dbReference>
<dbReference type="PANTHER" id="PTHR10173">
    <property type="entry name" value="METHIONINE SULFOXIDE REDUCTASE"/>
    <property type="match status" value="1"/>
</dbReference>
<keyword evidence="3 6" id="KW-0862">Zinc</keyword>
<dbReference type="PROSITE" id="PS51790">
    <property type="entry name" value="MSRB"/>
    <property type="match status" value="1"/>
</dbReference>
<feature type="binding site" evidence="6">
    <location>
        <position position="49"/>
    </location>
    <ligand>
        <name>Zn(2+)</name>
        <dbReference type="ChEBI" id="CHEBI:29105"/>
    </ligand>
</feature>
<name>A0A2H3NWQ7_9BACT</name>
<dbReference type="GO" id="GO:0033743">
    <property type="term" value="F:peptide-methionine (R)-S-oxide reductase activity"/>
    <property type="evidence" value="ECO:0007669"/>
    <property type="project" value="UniProtKB-UniRule"/>
</dbReference>
<proteinExistence type="inferred from homology"/>
<accession>A0A2H3NWQ7</accession>